<evidence type="ECO:0000313" key="1">
    <source>
        <dbReference type="EnsemblProtists" id="EOD20735"/>
    </source>
</evidence>
<dbReference type="InterPro" id="IPR036452">
    <property type="entry name" value="Ribo_hydro-like"/>
</dbReference>
<dbReference type="GO" id="GO:0016799">
    <property type="term" value="F:hydrolase activity, hydrolyzing N-glycosyl compounds"/>
    <property type="evidence" value="ECO:0007669"/>
    <property type="project" value="InterPro"/>
</dbReference>
<dbReference type="PANTHER" id="PTHR43264">
    <property type="match status" value="1"/>
</dbReference>
<organism evidence="1 2">
    <name type="scientific">Emiliania huxleyi (strain CCMP1516)</name>
    <dbReference type="NCBI Taxonomy" id="280463"/>
    <lineage>
        <taxon>Eukaryota</taxon>
        <taxon>Haptista</taxon>
        <taxon>Haptophyta</taxon>
        <taxon>Prymnesiophyceae</taxon>
        <taxon>Isochrysidales</taxon>
        <taxon>Noelaerhabdaceae</taxon>
        <taxon>Emiliania</taxon>
    </lineage>
</organism>
<dbReference type="GeneID" id="17278902"/>
<dbReference type="PANTHER" id="PTHR43264:SF1">
    <property type="entry name" value="INOSINE_URIDINE-PREFERRING NUCLEOSIDE HYDROLASE DOMAIN-CONTAINING PROTEIN"/>
    <property type="match status" value="1"/>
</dbReference>
<dbReference type="KEGG" id="ehx:EMIHUDRAFT_229346"/>
<reference evidence="1" key="2">
    <citation type="submission" date="2024-10" db="UniProtKB">
        <authorList>
            <consortium name="EnsemblProtists"/>
        </authorList>
    </citation>
    <scope>IDENTIFICATION</scope>
</reference>
<sequence>MQPTGGLQLAAPAVRLCFLKELVEEPLLLPPMPERIIIDTDMSIDVDDVGALCLAHALQDRNKAEILAVTHNTGLEQGVGAVSVINHYFGRDDIPIGAYRGPVG</sequence>
<dbReference type="Gene3D" id="3.90.245.10">
    <property type="entry name" value="Ribonucleoside hydrolase-like"/>
    <property type="match status" value="1"/>
</dbReference>
<dbReference type="SUPFAM" id="SSF53590">
    <property type="entry name" value="Nucleoside hydrolase"/>
    <property type="match status" value="1"/>
</dbReference>
<accession>A0A0D3JB50</accession>
<evidence type="ECO:0000313" key="2">
    <source>
        <dbReference type="Proteomes" id="UP000013827"/>
    </source>
</evidence>
<dbReference type="RefSeq" id="XP_005786061.1">
    <property type="nucleotide sequence ID" value="XM_005786004.1"/>
</dbReference>
<dbReference type="AlphaFoldDB" id="A0A0D3JB50"/>
<dbReference type="GeneID" id="17266284"/>
<dbReference type="PaxDb" id="2903-EOD20735"/>
<dbReference type="KEGG" id="ehx:EMIHUDRAFT_241868"/>
<dbReference type="Proteomes" id="UP000013827">
    <property type="component" value="Unassembled WGS sequence"/>
</dbReference>
<evidence type="ECO:0008006" key="3">
    <source>
        <dbReference type="Google" id="ProtNLM"/>
    </source>
</evidence>
<proteinExistence type="predicted"/>
<keyword evidence="2" id="KW-1185">Reference proteome</keyword>
<reference evidence="2" key="1">
    <citation type="journal article" date="2013" name="Nature">
        <title>Pan genome of the phytoplankton Emiliania underpins its global distribution.</title>
        <authorList>
            <person name="Read B.A."/>
            <person name="Kegel J."/>
            <person name="Klute M.J."/>
            <person name="Kuo A."/>
            <person name="Lefebvre S.C."/>
            <person name="Maumus F."/>
            <person name="Mayer C."/>
            <person name="Miller J."/>
            <person name="Monier A."/>
            <person name="Salamov A."/>
            <person name="Young J."/>
            <person name="Aguilar M."/>
            <person name="Claverie J.M."/>
            <person name="Frickenhaus S."/>
            <person name="Gonzalez K."/>
            <person name="Herman E.K."/>
            <person name="Lin Y.C."/>
            <person name="Napier J."/>
            <person name="Ogata H."/>
            <person name="Sarno A.F."/>
            <person name="Shmutz J."/>
            <person name="Schroeder D."/>
            <person name="de Vargas C."/>
            <person name="Verret F."/>
            <person name="von Dassow P."/>
            <person name="Valentin K."/>
            <person name="Van de Peer Y."/>
            <person name="Wheeler G."/>
            <person name="Dacks J.B."/>
            <person name="Delwiche C.F."/>
            <person name="Dyhrman S.T."/>
            <person name="Glockner G."/>
            <person name="John U."/>
            <person name="Richards T."/>
            <person name="Worden A.Z."/>
            <person name="Zhang X."/>
            <person name="Grigoriev I.V."/>
            <person name="Allen A.E."/>
            <person name="Bidle K."/>
            <person name="Borodovsky M."/>
            <person name="Bowler C."/>
            <person name="Brownlee C."/>
            <person name="Cock J.M."/>
            <person name="Elias M."/>
            <person name="Gladyshev V.N."/>
            <person name="Groth M."/>
            <person name="Guda C."/>
            <person name="Hadaegh A."/>
            <person name="Iglesias-Rodriguez M.D."/>
            <person name="Jenkins J."/>
            <person name="Jones B.M."/>
            <person name="Lawson T."/>
            <person name="Leese F."/>
            <person name="Lindquist E."/>
            <person name="Lobanov A."/>
            <person name="Lomsadze A."/>
            <person name="Malik S.B."/>
            <person name="Marsh M.E."/>
            <person name="Mackinder L."/>
            <person name="Mock T."/>
            <person name="Mueller-Roeber B."/>
            <person name="Pagarete A."/>
            <person name="Parker M."/>
            <person name="Probert I."/>
            <person name="Quesneville H."/>
            <person name="Raines C."/>
            <person name="Rensing S.A."/>
            <person name="Riano-Pachon D.M."/>
            <person name="Richier S."/>
            <person name="Rokitta S."/>
            <person name="Shiraiwa Y."/>
            <person name="Soanes D.M."/>
            <person name="van der Giezen M."/>
            <person name="Wahlund T.M."/>
            <person name="Williams B."/>
            <person name="Wilson W."/>
            <person name="Wolfe G."/>
            <person name="Wurch L.L."/>
        </authorList>
    </citation>
    <scope>NUCLEOTIDE SEQUENCE</scope>
</reference>
<name>A0A0D3JB50_EMIH1</name>
<dbReference type="EnsemblProtists" id="EOD33632">
    <property type="protein sequence ID" value="EOD33632"/>
    <property type="gene ID" value="EMIHUDRAFT_229346"/>
</dbReference>
<dbReference type="HOGENOM" id="CLU_2255261_0_0_1"/>
<dbReference type="EnsemblProtists" id="EOD20735">
    <property type="protein sequence ID" value="EOD20735"/>
    <property type="gene ID" value="EMIHUDRAFT_241868"/>
</dbReference>
<protein>
    <recommendedName>
        <fullName evidence="3">Inosine/uridine-preferring nucleoside hydrolase domain-containing protein</fullName>
    </recommendedName>
</protein>
<dbReference type="RefSeq" id="XP_005773164.1">
    <property type="nucleotide sequence ID" value="XM_005773107.1"/>
</dbReference>